<dbReference type="EMBL" id="JBBPBM010000024">
    <property type="protein sequence ID" value="KAK8542193.1"/>
    <property type="molecule type" value="Genomic_DNA"/>
</dbReference>
<protein>
    <submittedName>
        <fullName evidence="1">Uncharacterized protein</fullName>
    </submittedName>
</protein>
<reference evidence="1 2" key="1">
    <citation type="journal article" date="2024" name="G3 (Bethesda)">
        <title>Genome assembly of Hibiscus sabdariffa L. provides insights into metabolisms of medicinal natural products.</title>
        <authorList>
            <person name="Kim T."/>
        </authorList>
    </citation>
    <scope>NUCLEOTIDE SEQUENCE [LARGE SCALE GENOMIC DNA]</scope>
    <source>
        <strain evidence="1">TK-2024</strain>
        <tissue evidence="1">Old leaves</tissue>
    </source>
</reference>
<proteinExistence type="predicted"/>
<evidence type="ECO:0000313" key="1">
    <source>
        <dbReference type="EMBL" id="KAK8542193.1"/>
    </source>
</evidence>
<evidence type="ECO:0000313" key="2">
    <source>
        <dbReference type="Proteomes" id="UP001472677"/>
    </source>
</evidence>
<gene>
    <name evidence="1" type="ORF">V6N12_014796</name>
</gene>
<sequence length="75" mass="8578">MMMMMMTGKMRNLEMHYVGLAERIMELMNSGFYVSMERVSTLHQLGQNTLNSSTNAHRAEYCLDDVLSLVCNALL</sequence>
<name>A0ABR2DL91_9ROSI</name>
<organism evidence="1 2">
    <name type="scientific">Hibiscus sabdariffa</name>
    <name type="common">roselle</name>
    <dbReference type="NCBI Taxonomy" id="183260"/>
    <lineage>
        <taxon>Eukaryota</taxon>
        <taxon>Viridiplantae</taxon>
        <taxon>Streptophyta</taxon>
        <taxon>Embryophyta</taxon>
        <taxon>Tracheophyta</taxon>
        <taxon>Spermatophyta</taxon>
        <taxon>Magnoliopsida</taxon>
        <taxon>eudicotyledons</taxon>
        <taxon>Gunneridae</taxon>
        <taxon>Pentapetalae</taxon>
        <taxon>rosids</taxon>
        <taxon>malvids</taxon>
        <taxon>Malvales</taxon>
        <taxon>Malvaceae</taxon>
        <taxon>Malvoideae</taxon>
        <taxon>Hibiscus</taxon>
    </lineage>
</organism>
<keyword evidence="2" id="KW-1185">Reference proteome</keyword>
<dbReference type="Proteomes" id="UP001472677">
    <property type="component" value="Unassembled WGS sequence"/>
</dbReference>
<comment type="caution">
    <text evidence="1">The sequence shown here is derived from an EMBL/GenBank/DDBJ whole genome shotgun (WGS) entry which is preliminary data.</text>
</comment>
<accession>A0ABR2DL91</accession>